<protein>
    <recommendedName>
        <fullName evidence="4">MOSC domain-containing protein</fullName>
    </recommendedName>
</protein>
<keyword evidence="3" id="KW-1185">Reference proteome</keyword>
<sequence length="138" mass="14530">MPLGWVRADARSRSGGGKRLVDMPAKVSSLFIYPESDSPGQEIDSVEVTPTGPKGNRAKKHAVHLVSAEEYVDTHPKANIVLDIEPEALISLVGSVIRIGGCTLTVTKRPSNCPGVYADVVEAGEVAVEDVLLAAGPE</sequence>
<organism evidence="2 3">
    <name type="scientific">Intrasporangium calvum (strain ATCC 23552 / DSM 43043 / JCM 3097 / NBRC 12989 / NCIMB 10167 / NRRL B-3866 / 7 KIP)</name>
    <dbReference type="NCBI Taxonomy" id="710696"/>
    <lineage>
        <taxon>Bacteria</taxon>
        <taxon>Bacillati</taxon>
        <taxon>Actinomycetota</taxon>
        <taxon>Actinomycetes</taxon>
        <taxon>Micrococcales</taxon>
        <taxon>Intrasporangiaceae</taxon>
        <taxon>Intrasporangium</taxon>
    </lineage>
</organism>
<dbReference type="Proteomes" id="UP000008914">
    <property type="component" value="Chromosome"/>
</dbReference>
<accession>E6SBB6</accession>
<reference evidence="2 3" key="1">
    <citation type="journal article" date="2010" name="Stand. Genomic Sci.">
        <title>Complete genome sequence of Intrasporangium calvum type strain (7 KIP).</title>
        <authorList>
            <person name="Del Rio T.G."/>
            <person name="Chertkov O."/>
            <person name="Yasawong M."/>
            <person name="Lucas S."/>
            <person name="Deshpande S."/>
            <person name="Cheng J.F."/>
            <person name="Detter C."/>
            <person name="Tapia R."/>
            <person name="Han C."/>
            <person name="Goodwin L."/>
            <person name="Pitluck S."/>
            <person name="Liolios K."/>
            <person name="Ivanova N."/>
            <person name="Mavromatis K."/>
            <person name="Pati A."/>
            <person name="Chen A."/>
            <person name="Palaniappan K."/>
            <person name="Land M."/>
            <person name="Hauser L."/>
            <person name="Chang Y.J."/>
            <person name="Jeffries C.D."/>
            <person name="Rohde M."/>
            <person name="Pukall R."/>
            <person name="Sikorski J."/>
            <person name="Goker M."/>
            <person name="Woyke T."/>
            <person name="Bristow J."/>
            <person name="Eisen J.A."/>
            <person name="Markowitz V."/>
            <person name="Hugenholtz P."/>
            <person name="Kyrpides N.C."/>
            <person name="Klenk H.P."/>
            <person name="Lapidus A."/>
        </authorList>
    </citation>
    <scope>NUCLEOTIDE SEQUENCE [LARGE SCALE GENOMIC DNA]</scope>
    <source>
        <strain evidence="3">ATCC 23552 / DSM 43043 / JCM 3097 / NBRC 12989 / 7 KIP</strain>
    </source>
</reference>
<feature type="region of interest" description="Disordered" evidence="1">
    <location>
        <begin position="37"/>
        <end position="58"/>
    </location>
</feature>
<gene>
    <name evidence="2" type="ordered locus">Intca_1893</name>
</gene>
<dbReference type="HOGENOM" id="CLU_1852501_0_0_11"/>
<evidence type="ECO:0000313" key="3">
    <source>
        <dbReference type="Proteomes" id="UP000008914"/>
    </source>
</evidence>
<dbReference type="InterPro" id="IPR011037">
    <property type="entry name" value="Pyrv_Knase-like_insert_dom_sf"/>
</dbReference>
<dbReference type="EMBL" id="CP002343">
    <property type="protein sequence ID" value="ADU48404.1"/>
    <property type="molecule type" value="Genomic_DNA"/>
</dbReference>
<evidence type="ECO:0000256" key="1">
    <source>
        <dbReference type="SAM" id="MobiDB-lite"/>
    </source>
</evidence>
<name>E6SBB6_INTC7</name>
<evidence type="ECO:0000313" key="2">
    <source>
        <dbReference type="EMBL" id="ADU48404.1"/>
    </source>
</evidence>
<dbReference type="SUPFAM" id="SSF50800">
    <property type="entry name" value="PK beta-barrel domain-like"/>
    <property type="match status" value="1"/>
</dbReference>
<dbReference type="KEGG" id="ica:Intca_1893"/>
<dbReference type="eggNOG" id="ENOG502ZP12">
    <property type="taxonomic scope" value="Bacteria"/>
</dbReference>
<proteinExistence type="predicted"/>
<dbReference type="STRING" id="710696.Intca_1893"/>
<dbReference type="AlphaFoldDB" id="E6SBB6"/>
<evidence type="ECO:0008006" key="4">
    <source>
        <dbReference type="Google" id="ProtNLM"/>
    </source>
</evidence>